<dbReference type="Proteomes" id="UP000243904">
    <property type="component" value="Chromosome I"/>
</dbReference>
<evidence type="ECO:0000313" key="1">
    <source>
        <dbReference type="EMBL" id="SDT46935.1"/>
    </source>
</evidence>
<accession>A0A1H2ALM1</accession>
<dbReference type="AlphaFoldDB" id="A0A1H2ALM1"/>
<sequence length="93" mass="10312">MKTIEEPPSCTSNIVIIGRNSRGNWVAQEQNGLFGGLFVNRAQAMKYALFENGHHPETIVLTNNIVELDMHRKASFLPEATGIDETSLRSRAA</sequence>
<evidence type="ECO:0000313" key="2">
    <source>
        <dbReference type="Proteomes" id="UP000243904"/>
    </source>
</evidence>
<keyword evidence="2" id="KW-1185">Reference proteome</keyword>
<dbReference type="EMBL" id="LT629750">
    <property type="protein sequence ID" value="SDT46935.1"/>
    <property type="molecule type" value="Genomic_DNA"/>
</dbReference>
<name>A0A1H2ALM1_9BRAD</name>
<reference evidence="2" key="1">
    <citation type="submission" date="2016-10" db="EMBL/GenBank/DDBJ databases">
        <authorList>
            <person name="Varghese N."/>
            <person name="Submissions S."/>
        </authorList>
    </citation>
    <scope>NUCLEOTIDE SEQUENCE [LARGE SCALE GENOMIC DNA]</scope>
    <source>
        <strain evidence="2">GAS369</strain>
    </source>
</reference>
<organism evidence="1 2">
    <name type="scientific">Bradyrhizobium canariense</name>
    <dbReference type="NCBI Taxonomy" id="255045"/>
    <lineage>
        <taxon>Bacteria</taxon>
        <taxon>Pseudomonadati</taxon>
        <taxon>Pseudomonadota</taxon>
        <taxon>Alphaproteobacteria</taxon>
        <taxon>Hyphomicrobiales</taxon>
        <taxon>Nitrobacteraceae</taxon>
        <taxon>Bradyrhizobium</taxon>
    </lineage>
</organism>
<gene>
    <name evidence="1" type="ORF">SAMN05444158_6276</name>
</gene>
<protein>
    <submittedName>
        <fullName evidence="1">Uncharacterized protein</fullName>
    </submittedName>
</protein>
<proteinExistence type="predicted"/>